<dbReference type="InterPro" id="IPR018060">
    <property type="entry name" value="HTH_AraC"/>
</dbReference>
<organism evidence="11 12">
    <name type="scientific">Paenibacillus eucommiae</name>
    <dbReference type="NCBI Taxonomy" id="1355755"/>
    <lineage>
        <taxon>Bacteria</taxon>
        <taxon>Bacillati</taxon>
        <taxon>Bacillota</taxon>
        <taxon>Bacilli</taxon>
        <taxon>Bacillales</taxon>
        <taxon>Paenibacillaceae</taxon>
        <taxon>Paenibacillus</taxon>
    </lineage>
</organism>
<dbReference type="SUPFAM" id="SSF52172">
    <property type="entry name" value="CheY-like"/>
    <property type="match status" value="1"/>
</dbReference>
<feature type="modified residue" description="4-aspartylphosphate" evidence="8">
    <location>
        <position position="55"/>
    </location>
</feature>
<evidence type="ECO:0000256" key="8">
    <source>
        <dbReference type="PROSITE-ProRule" id="PRU00169"/>
    </source>
</evidence>
<dbReference type="Gene3D" id="3.40.50.2300">
    <property type="match status" value="1"/>
</dbReference>
<dbReference type="Gene3D" id="1.10.10.60">
    <property type="entry name" value="Homeodomain-like"/>
    <property type="match status" value="2"/>
</dbReference>
<dbReference type="Proteomes" id="UP001519287">
    <property type="component" value="Unassembled WGS sequence"/>
</dbReference>
<name>A0ABS4IS52_9BACL</name>
<dbReference type="InterPro" id="IPR020449">
    <property type="entry name" value="Tscrpt_reg_AraC-type_HTH"/>
</dbReference>
<dbReference type="PROSITE" id="PS01124">
    <property type="entry name" value="HTH_ARAC_FAMILY_2"/>
    <property type="match status" value="1"/>
</dbReference>
<evidence type="ECO:0000313" key="11">
    <source>
        <dbReference type="EMBL" id="MBP1990402.1"/>
    </source>
</evidence>
<keyword evidence="7" id="KW-0804">Transcription</keyword>
<dbReference type="SMART" id="SM00448">
    <property type="entry name" value="REC"/>
    <property type="match status" value="1"/>
</dbReference>
<dbReference type="PANTHER" id="PTHR42713">
    <property type="entry name" value="HISTIDINE KINASE-RELATED"/>
    <property type="match status" value="1"/>
</dbReference>
<dbReference type="Pfam" id="PF12833">
    <property type="entry name" value="HTH_18"/>
    <property type="match status" value="1"/>
</dbReference>
<protein>
    <submittedName>
        <fullName evidence="11">YesN/AraC family two-component response regulator</fullName>
    </submittedName>
</protein>
<evidence type="ECO:0000256" key="2">
    <source>
        <dbReference type="ARBA" id="ARBA00022490"/>
    </source>
</evidence>
<evidence type="ECO:0000256" key="7">
    <source>
        <dbReference type="ARBA" id="ARBA00023163"/>
    </source>
</evidence>
<dbReference type="CDD" id="cd17536">
    <property type="entry name" value="REC_YesN-like"/>
    <property type="match status" value="1"/>
</dbReference>
<dbReference type="SUPFAM" id="SSF46689">
    <property type="entry name" value="Homeodomain-like"/>
    <property type="match status" value="2"/>
</dbReference>
<dbReference type="PROSITE" id="PS50110">
    <property type="entry name" value="RESPONSE_REGULATORY"/>
    <property type="match status" value="1"/>
</dbReference>
<evidence type="ECO:0000256" key="3">
    <source>
        <dbReference type="ARBA" id="ARBA00022553"/>
    </source>
</evidence>
<dbReference type="EMBL" id="JAGGLB010000005">
    <property type="protein sequence ID" value="MBP1990402.1"/>
    <property type="molecule type" value="Genomic_DNA"/>
</dbReference>
<dbReference type="PRINTS" id="PR00032">
    <property type="entry name" value="HTHARAC"/>
</dbReference>
<feature type="domain" description="Response regulatory" evidence="10">
    <location>
        <begin position="3"/>
        <end position="120"/>
    </location>
</feature>
<reference evidence="11 12" key="1">
    <citation type="submission" date="2021-03" db="EMBL/GenBank/DDBJ databases">
        <title>Genomic Encyclopedia of Type Strains, Phase IV (KMG-IV): sequencing the most valuable type-strain genomes for metagenomic binning, comparative biology and taxonomic classification.</title>
        <authorList>
            <person name="Goeker M."/>
        </authorList>
    </citation>
    <scope>NUCLEOTIDE SEQUENCE [LARGE SCALE GENOMIC DNA]</scope>
    <source>
        <strain evidence="11 12">DSM 26048</strain>
    </source>
</reference>
<keyword evidence="3 8" id="KW-0597">Phosphoprotein</keyword>
<keyword evidence="12" id="KW-1185">Reference proteome</keyword>
<dbReference type="PANTHER" id="PTHR42713:SF3">
    <property type="entry name" value="TRANSCRIPTIONAL REGULATORY PROTEIN HPTR"/>
    <property type="match status" value="1"/>
</dbReference>
<evidence type="ECO:0000259" key="9">
    <source>
        <dbReference type="PROSITE" id="PS01124"/>
    </source>
</evidence>
<evidence type="ECO:0000256" key="4">
    <source>
        <dbReference type="ARBA" id="ARBA00023012"/>
    </source>
</evidence>
<gene>
    <name evidence="11" type="ORF">J2Z66_002008</name>
</gene>
<keyword evidence="4" id="KW-0902">Two-component regulatory system</keyword>
<evidence type="ECO:0000256" key="5">
    <source>
        <dbReference type="ARBA" id="ARBA00023015"/>
    </source>
</evidence>
<sequence>MHKLLIVDDEEYVRNGLKKRFSWQEFGFQVIGTCNNGQEALDFVRTNQTHVVLTDIKMPGMGGLELAAQIHQLFPEIHIILLSAYNDFKFAQEAIKLGVKGYLLKPVEEDEVKELFASISKSLRLAARPNYIPPAPADLSSYNSMEKQCITRAKQFVEEHIESKITLQEVARELHFTATYFSIFFKKETNQNFIDYVTEVKIKKAMQLLQYSDFLVKDIAYKVGYDDYSYFCKIFRKYVGTTPLDYRTNRMK</sequence>
<dbReference type="SMART" id="SM00342">
    <property type="entry name" value="HTH_ARAC"/>
    <property type="match status" value="1"/>
</dbReference>
<evidence type="ECO:0000256" key="1">
    <source>
        <dbReference type="ARBA" id="ARBA00004496"/>
    </source>
</evidence>
<dbReference type="InterPro" id="IPR051552">
    <property type="entry name" value="HptR"/>
</dbReference>
<evidence type="ECO:0000259" key="10">
    <source>
        <dbReference type="PROSITE" id="PS50110"/>
    </source>
</evidence>
<dbReference type="Pfam" id="PF00072">
    <property type="entry name" value="Response_reg"/>
    <property type="match status" value="1"/>
</dbReference>
<comment type="caution">
    <text evidence="11">The sequence shown here is derived from an EMBL/GenBank/DDBJ whole genome shotgun (WGS) entry which is preliminary data.</text>
</comment>
<feature type="domain" description="HTH araC/xylS-type" evidence="9">
    <location>
        <begin position="151"/>
        <end position="249"/>
    </location>
</feature>
<keyword evidence="5" id="KW-0805">Transcription regulation</keyword>
<dbReference type="PROSITE" id="PS00041">
    <property type="entry name" value="HTH_ARAC_FAMILY_1"/>
    <property type="match status" value="1"/>
</dbReference>
<proteinExistence type="predicted"/>
<keyword evidence="6" id="KW-0238">DNA-binding</keyword>
<accession>A0ABS4IS52</accession>
<dbReference type="InterPro" id="IPR018062">
    <property type="entry name" value="HTH_AraC-typ_CS"/>
</dbReference>
<dbReference type="InterPro" id="IPR011006">
    <property type="entry name" value="CheY-like_superfamily"/>
</dbReference>
<evidence type="ECO:0000313" key="12">
    <source>
        <dbReference type="Proteomes" id="UP001519287"/>
    </source>
</evidence>
<dbReference type="RefSeq" id="WP_209971188.1">
    <property type="nucleotide sequence ID" value="NZ_JAGGLB010000005.1"/>
</dbReference>
<dbReference type="InterPro" id="IPR001789">
    <property type="entry name" value="Sig_transdc_resp-reg_receiver"/>
</dbReference>
<dbReference type="InterPro" id="IPR009057">
    <property type="entry name" value="Homeodomain-like_sf"/>
</dbReference>
<comment type="subcellular location">
    <subcellularLocation>
        <location evidence="1">Cytoplasm</location>
    </subcellularLocation>
</comment>
<keyword evidence="2" id="KW-0963">Cytoplasm</keyword>
<evidence type="ECO:0000256" key="6">
    <source>
        <dbReference type="ARBA" id="ARBA00023125"/>
    </source>
</evidence>